<protein>
    <submittedName>
        <fullName evidence="2">Uncharacterized protein</fullName>
    </submittedName>
</protein>
<feature type="compositionally biased region" description="Basic and acidic residues" evidence="1">
    <location>
        <begin position="36"/>
        <end position="54"/>
    </location>
</feature>
<keyword evidence="3" id="KW-1185">Reference proteome</keyword>
<sequence>MVNLKIDWKVPKAACLVKLKRDKDKSVVLPPPTPVRHPDISEAGRAMAKDDDGGRGSGELRIFNI</sequence>
<accession>A0A4Z2I2F5</accession>
<proteinExistence type="predicted"/>
<feature type="region of interest" description="Disordered" evidence="1">
    <location>
        <begin position="26"/>
        <end position="58"/>
    </location>
</feature>
<dbReference type="EMBL" id="SRLO01000150">
    <property type="protein sequence ID" value="TNN71423.1"/>
    <property type="molecule type" value="Genomic_DNA"/>
</dbReference>
<reference evidence="2 3" key="1">
    <citation type="submission" date="2019-03" db="EMBL/GenBank/DDBJ databases">
        <title>First draft genome of Liparis tanakae, snailfish: a comprehensive survey of snailfish specific genes.</title>
        <authorList>
            <person name="Kim W."/>
            <person name="Song I."/>
            <person name="Jeong J.-H."/>
            <person name="Kim D."/>
            <person name="Kim S."/>
            <person name="Ryu S."/>
            <person name="Song J.Y."/>
            <person name="Lee S.K."/>
        </authorList>
    </citation>
    <scope>NUCLEOTIDE SEQUENCE [LARGE SCALE GENOMIC DNA]</scope>
    <source>
        <tissue evidence="2">Muscle</tissue>
    </source>
</reference>
<evidence type="ECO:0000313" key="2">
    <source>
        <dbReference type="EMBL" id="TNN71423.1"/>
    </source>
</evidence>
<evidence type="ECO:0000256" key="1">
    <source>
        <dbReference type="SAM" id="MobiDB-lite"/>
    </source>
</evidence>
<name>A0A4Z2I2F5_9TELE</name>
<dbReference type="AlphaFoldDB" id="A0A4Z2I2F5"/>
<dbReference type="Proteomes" id="UP000314294">
    <property type="component" value="Unassembled WGS sequence"/>
</dbReference>
<evidence type="ECO:0000313" key="3">
    <source>
        <dbReference type="Proteomes" id="UP000314294"/>
    </source>
</evidence>
<comment type="caution">
    <text evidence="2">The sequence shown here is derived from an EMBL/GenBank/DDBJ whole genome shotgun (WGS) entry which is preliminary data.</text>
</comment>
<gene>
    <name evidence="2" type="ORF">EYF80_018372</name>
</gene>
<organism evidence="2 3">
    <name type="scientific">Liparis tanakae</name>
    <name type="common">Tanaka's snailfish</name>
    <dbReference type="NCBI Taxonomy" id="230148"/>
    <lineage>
        <taxon>Eukaryota</taxon>
        <taxon>Metazoa</taxon>
        <taxon>Chordata</taxon>
        <taxon>Craniata</taxon>
        <taxon>Vertebrata</taxon>
        <taxon>Euteleostomi</taxon>
        <taxon>Actinopterygii</taxon>
        <taxon>Neopterygii</taxon>
        <taxon>Teleostei</taxon>
        <taxon>Neoteleostei</taxon>
        <taxon>Acanthomorphata</taxon>
        <taxon>Eupercaria</taxon>
        <taxon>Perciformes</taxon>
        <taxon>Cottioidei</taxon>
        <taxon>Cottales</taxon>
        <taxon>Liparidae</taxon>
        <taxon>Liparis</taxon>
    </lineage>
</organism>